<dbReference type="GO" id="GO:0005694">
    <property type="term" value="C:chromosome"/>
    <property type="evidence" value="ECO:0007669"/>
    <property type="project" value="TreeGrafter"/>
</dbReference>
<evidence type="ECO:0000313" key="5">
    <source>
        <dbReference type="Proteomes" id="UP000245396"/>
    </source>
</evidence>
<evidence type="ECO:0000259" key="3">
    <source>
        <dbReference type="SMART" id="SM00470"/>
    </source>
</evidence>
<dbReference type="Pfam" id="PF17762">
    <property type="entry name" value="HTH_ParB"/>
    <property type="match status" value="1"/>
</dbReference>
<dbReference type="EMBL" id="QGGG01000010">
    <property type="protein sequence ID" value="PWJ81531.1"/>
    <property type="molecule type" value="Genomic_DNA"/>
</dbReference>
<dbReference type="Pfam" id="PF02195">
    <property type="entry name" value="ParB_N"/>
    <property type="match status" value="1"/>
</dbReference>
<dbReference type="SUPFAM" id="SSF110849">
    <property type="entry name" value="ParB/Sulfiredoxin"/>
    <property type="match status" value="1"/>
</dbReference>
<feature type="domain" description="ParB-like N-terminal" evidence="3">
    <location>
        <begin position="3"/>
        <end position="100"/>
    </location>
</feature>
<dbReference type="InterPro" id="IPR004437">
    <property type="entry name" value="ParB/RepB/Spo0J"/>
</dbReference>
<dbReference type="OrthoDB" id="9813122at2"/>
<comment type="similarity">
    <text evidence="1">Belongs to the ParB family.</text>
</comment>
<dbReference type="SMART" id="SM00470">
    <property type="entry name" value="ParB"/>
    <property type="match status" value="1"/>
</dbReference>
<sequence length="293" mass="32563">MKKRIPLSQVHPNPSQPRKTFEANALRDLANSIGERGLMQAITVRQRPGGIYEIVGGERRWRAHCLLAEEGLLGKKPTILCEVVDIDDDEMALQAIVENLARADLRPIEEAKAFQAMLDRGWTVQRLAKDLGLSQPRRITDRTALLNLAETIQTLVDSGAFPLGHANYIADLPQVDQVNIVRLFSAGKLKDWAGVRAAAQAVRDRIAQAGMFDHENRPEPTKDDVAAMNRMERMVERIVSAIASGFRDGELIAIKTVDPNRADHLADTLAQVSRTARAMEAQLREAHARTMLM</sequence>
<dbReference type="InterPro" id="IPR041468">
    <property type="entry name" value="HTH_ParB/Spo0J"/>
</dbReference>
<dbReference type="PANTHER" id="PTHR33375:SF1">
    <property type="entry name" value="CHROMOSOME-PARTITIONING PROTEIN PARB-RELATED"/>
    <property type="match status" value="1"/>
</dbReference>
<dbReference type="GO" id="GO:0007059">
    <property type="term" value="P:chromosome segregation"/>
    <property type="evidence" value="ECO:0007669"/>
    <property type="project" value="UniProtKB-KW"/>
</dbReference>
<keyword evidence="2" id="KW-0159">Chromosome partition</keyword>
<organism evidence="4 5">
    <name type="scientific">Pseudaminobacter salicylatoxidans</name>
    <dbReference type="NCBI Taxonomy" id="93369"/>
    <lineage>
        <taxon>Bacteria</taxon>
        <taxon>Pseudomonadati</taxon>
        <taxon>Pseudomonadota</taxon>
        <taxon>Alphaproteobacteria</taxon>
        <taxon>Hyphomicrobiales</taxon>
        <taxon>Phyllobacteriaceae</taxon>
        <taxon>Pseudaminobacter</taxon>
    </lineage>
</organism>
<dbReference type="NCBIfam" id="TIGR00180">
    <property type="entry name" value="parB_part"/>
    <property type="match status" value="1"/>
</dbReference>
<dbReference type="InterPro" id="IPR036086">
    <property type="entry name" value="ParB/Sulfiredoxin_sf"/>
</dbReference>
<dbReference type="Gene3D" id="3.90.1530.30">
    <property type="match status" value="1"/>
</dbReference>
<dbReference type="Gene3D" id="1.10.10.2830">
    <property type="match status" value="1"/>
</dbReference>
<name>A0A316C0M7_PSESE</name>
<dbReference type="InterPro" id="IPR003115">
    <property type="entry name" value="ParB_N"/>
</dbReference>
<dbReference type="Proteomes" id="UP000245396">
    <property type="component" value="Unassembled WGS sequence"/>
</dbReference>
<reference evidence="4 5" key="1">
    <citation type="submission" date="2018-05" db="EMBL/GenBank/DDBJ databases">
        <title>Genomic Encyclopedia of Type Strains, Phase IV (KMG-IV): sequencing the most valuable type-strain genomes for metagenomic binning, comparative biology and taxonomic classification.</title>
        <authorList>
            <person name="Goeker M."/>
        </authorList>
    </citation>
    <scope>NUCLEOTIDE SEQUENCE [LARGE SCALE GENOMIC DNA]</scope>
    <source>
        <strain evidence="4 5">DSM 6986</strain>
    </source>
</reference>
<protein>
    <submittedName>
        <fullName evidence="4">ParB family chromosome partitioning protein</fullName>
    </submittedName>
</protein>
<accession>A0A316C0M7</accession>
<proteinExistence type="inferred from homology"/>
<dbReference type="RefSeq" id="WP_109613507.1">
    <property type="nucleotide sequence ID" value="NZ_QGGG01000010.1"/>
</dbReference>
<dbReference type="InterPro" id="IPR050336">
    <property type="entry name" value="Chromosome_partition/occlusion"/>
</dbReference>
<dbReference type="AlphaFoldDB" id="A0A316C0M7"/>
<evidence type="ECO:0000256" key="2">
    <source>
        <dbReference type="ARBA" id="ARBA00022829"/>
    </source>
</evidence>
<dbReference type="PANTHER" id="PTHR33375">
    <property type="entry name" value="CHROMOSOME-PARTITIONING PROTEIN PARB-RELATED"/>
    <property type="match status" value="1"/>
</dbReference>
<dbReference type="SUPFAM" id="SSF109709">
    <property type="entry name" value="KorB DNA-binding domain-like"/>
    <property type="match status" value="1"/>
</dbReference>
<dbReference type="GO" id="GO:0003677">
    <property type="term" value="F:DNA binding"/>
    <property type="evidence" value="ECO:0007669"/>
    <property type="project" value="InterPro"/>
</dbReference>
<evidence type="ECO:0000256" key="1">
    <source>
        <dbReference type="ARBA" id="ARBA00006295"/>
    </source>
</evidence>
<comment type="caution">
    <text evidence="4">The sequence shown here is derived from an EMBL/GenBank/DDBJ whole genome shotgun (WGS) entry which is preliminary data.</text>
</comment>
<evidence type="ECO:0000313" key="4">
    <source>
        <dbReference type="EMBL" id="PWJ81531.1"/>
    </source>
</evidence>
<keyword evidence="5" id="KW-1185">Reference proteome</keyword>
<gene>
    <name evidence="4" type="ORF">C7441_11063</name>
</gene>